<dbReference type="EMBL" id="JAYKXH010000025">
    <property type="protein sequence ID" value="KAK7121627.1"/>
    <property type="molecule type" value="Genomic_DNA"/>
</dbReference>
<keyword evidence="2" id="KW-1185">Reference proteome</keyword>
<gene>
    <name evidence="1" type="ORF">R3I93_022646</name>
</gene>
<name>A0AAN9C5M5_9TELE</name>
<organism evidence="1 2">
    <name type="scientific">Phoxinus phoxinus</name>
    <name type="common">Eurasian minnow</name>
    <dbReference type="NCBI Taxonomy" id="58324"/>
    <lineage>
        <taxon>Eukaryota</taxon>
        <taxon>Metazoa</taxon>
        <taxon>Chordata</taxon>
        <taxon>Craniata</taxon>
        <taxon>Vertebrata</taxon>
        <taxon>Euteleostomi</taxon>
        <taxon>Actinopterygii</taxon>
        <taxon>Neopterygii</taxon>
        <taxon>Teleostei</taxon>
        <taxon>Ostariophysi</taxon>
        <taxon>Cypriniformes</taxon>
        <taxon>Leuciscidae</taxon>
        <taxon>Phoxininae</taxon>
        <taxon>Phoxinus</taxon>
    </lineage>
</organism>
<protein>
    <submittedName>
        <fullName evidence="1">Uncharacterized protein</fullName>
    </submittedName>
</protein>
<accession>A0AAN9C5M5</accession>
<evidence type="ECO:0000313" key="2">
    <source>
        <dbReference type="Proteomes" id="UP001364617"/>
    </source>
</evidence>
<sequence length="67" mass="7637">MEKVLNKNQFSVPKPIKQTEQRVCYRRSVLTFEGISSSTPVDLLVGWTRKVRVDPTEPAAIGLDRLH</sequence>
<dbReference type="Proteomes" id="UP001364617">
    <property type="component" value="Unassembled WGS sequence"/>
</dbReference>
<comment type="caution">
    <text evidence="1">The sequence shown here is derived from an EMBL/GenBank/DDBJ whole genome shotgun (WGS) entry which is preliminary data.</text>
</comment>
<proteinExistence type="predicted"/>
<dbReference type="AlphaFoldDB" id="A0AAN9C5M5"/>
<evidence type="ECO:0000313" key="1">
    <source>
        <dbReference type="EMBL" id="KAK7121627.1"/>
    </source>
</evidence>
<reference evidence="1 2" key="1">
    <citation type="submission" date="2024-02" db="EMBL/GenBank/DDBJ databases">
        <title>Chromosome-level genome assembly of the Eurasian Minnow (Phoxinus phoxinus).</title>
        <authorList>
            <person name="Oriowo T.O."/>
            <person name="Martin S."/>
            <person name="Stange M."/>
            <person name="Chrysostomakis Y."/>
            <person name="Brown T."/>
            <person name="Winkler S."/>
            <person name="Kukowka S."/>
            <person name="Myers E.W."/>
            <person name="Bohne A."/>
        </authorList>
    </citation>
    <scope>NUCLEOTIDE SEQUENCE [LARGE SCALE GENOMIC DNA]</scope>
    <source>
        <strain evidence="1">ZFMK-TIS-60720</strain>
        <tissue evidence="1">Whole Organism</tissue>
    </source>
</reference>